<dbReference type="Pfam" id="PF13450">
    <property type="entry name" value="NAD_binding_8"/>
    <property type="match status" value="1"/>
</dbReference>
<dbReference type="Gene3D" id="3.40.50.720">
    <property type="entry name" value="NAD(P)-binding Rossmann-like Domain"/>
    <property type="match status" value="3"/>
</dbReference>
<gene>
    <name evidence="2" type="ORF">P1J78_22795</name>
</gene>
<dbReference type="RefSeq" id="WP_275569680.1">
    <property type="nucleotide sequence ID" value="NZ_JARGYC010000104.1"/>
</dbReference>
<dbReference type="InterPro" id="IPR015899">
    <property type="entry name" value="UDP-GalPyranose_mutase_C"/>
</dbReference>
<reference evidence="2" key="1">
    <citation type="submission" date="2023-03" db="EMBL/GenBank/DDBJ databases">
        <title>Multiphase analysis and comparison of six strains from genera Psychromarinibacter, Lutimaribacter, and Maritimibacter, including a novel species: Psychromarinibacter sediminicola sp. nov.</title>
        <authorList>
            <person name="Wang Y.-H."/>
            <person name="Ye M.-Q."/>
            <person name="Du Z.-J."/>
        </authorList>
    </citation>
    <scope>NUCLEOTIDE SEQUENCE</scope>
    <source>
        <strain evidence="2">C21-152</strain>
    </source>
</reference>
<comment type="caution">
    <text evidence="2">The sequence shown here is derived from an EMBL/GenBank/DDBJ whole genome shotgun (WGS) entry which is preliminary data.</text>
</comment>
<proteinExistence type="predicted"/>
<dbReference type="SUPFAM" id="SSF54373">
    <property type="entry name" value="FAD-linked reductases, C-terminal domain"/>
    <property type="match status" value="1"/>
</dbReference>
<dbReference type="Pfam" id="PF03275">
    <property type="entry name" value="GLF"/>
    <property type="match status" value="1"/>
</dbReference>
<feature type="domain" description="UDP-galactopyranose mutase C-terminal" evidence="1">
    <location>
        <begin position="159"/>
        <end position="358"/>
    </location>
</feature>
<dbReference type="EMBL" id="JARGYC010000104">
    <property type="protein sequence ID" value="MDF0603563.1"/>
    <property type="molecule type" value="Genomic_DNA"/>
</dbReference>
<keyword evidence="3" id="KW-1185">Reference proteome</keyword>
<protein>
    <submittedName>
        <fullName evidence="2">UDP-galactopyranose mutase</fullName>
    </submittedName>
</protein>
<evidence type="ECO:0000313" key="3">
    <source>
        <dbReference type="Proteomes" id="UP001220964"/>
    </source>
</evidence>
<evidence type="ECO:0000313" key="2">
    <source>
        <dbReference type="EMBL" id="MDF0603563.1"/>
    </source>
</evidence>
<dbReference type="AlphaFoldDB" id="A0AAE3TB81"/>
<sequence>MASGTTLSASAELKPVLIVGAGFAGAVLARSLADAGLPSTVIDARSHVAGNCHTERDPVTDVLTHVYGPHIFHTDAAEVWAYVTRFADFMPYEHRVRTTVGTRVYSLPIDLLTINQFYGTAMRPDEARAFIAAEADPIPAPANFEEQARSTVGVRLYEAFFKGYTQKQWGRSPKELPASVFNRLPLRFRYDGRYFSHRFQGIPREGYSRLVERILEHPLIDLRLRTSFAREAATGHGHVFWSGPLDEYFDFRLGRLPYRTLDFEHFRAEGDYQGCPVMNYADPDVPYTRITEHKHFAYWEDHPQTICTQEHSRAAGPTDIPYYPVRLANEKALLRDYLSLAGTVDGVTFIGRLGTYRYIDMDQCIAEALTTASTYLDALKAERSMPAFVQSPL</sequence>
<dbReference type="PANTHER" id="PTHR21197">
    <property type="entry name" value="UDP-GALACTOPYRANOSE MUTASE"/>
    <property type="match status" value="1"/>
</dbReference>
<dbReference type="GO" id="GO:0005829">
    <property type="term" value="C:cytosol"/>
    <property type="evidence" value="ECO:0007669"/>
    <property type="project" value="TreeGrafter"/>
</dbReference>
<name>A0AAE3TB81_9RHOB</name>
<organism evidence="2 3">
    <name type="scientific">Psychromarinibacter sediminicola</name>
    <dbReference type="NCBI Taxonomy" id="3033385"/>
    <lineage>
        <taxon>Bacteria</taxon>
        <taxon>Pseudomonadati</taxon>
        <taxon>Pseudomonadota</taxon>
        <taxon>Alphaproteobacteria</taxon>
        <taxon>Rhodobacterales</taxon>
        <taxon>Paracoccaceae</taxon>
        <taxon>Psychromarinibacter</taxon>
    </lineage>
</organism>
<dbReference type="GO" id="GO:0050660">
    <property type="term" value="F:flavin adenine dinucleotide binding"/>
    <property type="evidence" value="ECO:0007669"/>
    <property type="project" value="TreeGrafter"/>
</dbReference>
<dbReference type="SUPFAM" id="SSF51971">
    <property type="entry name" value="Nucleotide-binding domain"/>
    <property type="match status" value="1"/>
</dbReference>
<dbReference type="PANTHER" id="PTHR21197:SF0">
    <property type="entry name" value="UDP-GALACTOPYRANOSE MUTASE"/>
    <property type="match status" value="1"/>
</dbReference>
<evidence type="ECO:0000259" key="1">
    <source>
        <dbReference type="Pfam" id="PF03275"/>
    </source>
</evidence>
<dbReference type="Proteomes" id="UP001220964">
    <property type="component" value="Unassembled WGS sequence"/>
</dbReference>
<accession>A0AAE3TB81</accession>
<dbReference type="GO" id="GO:0008767">
    <property type="term" value="F:UDP-galactopyranose mutase activity"/>
    <property type="evidence" value="ECO:0007669"/>
    <property type="project" value="InterPro"/>
</dbReference>